<gene>
    <name evidence="2" type="ORF">GLOTRDRAFT_92856</name>
</gene>
<feature type="compositionally biased region" description="Pro residues" evidence="1">
    <location>
        <begin position="198"/>
        <end position="207"/>
    </location>
</feature>
<name>S7RPB8_GLOTA</name>
<dbReference type="AlphaFoldDB" id="S7RPB8"/>
<proteinExistence type="predicted"/>
<organism evidence="2 3">
    <name type="scientific">Gloeophyllum trabeum (strain ATCC 11539 / FP-39264 / Madison 617)</name>
    <name type="common">Brown rot fungus</name>
    <dbReference type="NCBI Taxonomy" id="670483"/>
    <lineage>
        <taxon>Eukaryota</taxon>
        <taxon>Fungi</taxon>
        <taxon>Dikarya</taxon>
        <taxon>Basidiomycota</taxon>
        <taxon>Agaricomycotina</taxon>
        <taxon>Agaricomycetes</taxon>
        <taxon>Gloeophyllales</taxon>
        <taxon>Gloeophyllaceae</taxon>
        <taxon>Gloeophyllum</taxon>
    </lineage>
</organism>
<evidence type="ECO:0000313" key="2">
    <source>
        <dbReference type="EMBL" id="EPQ56380.1"/>
    </source>
</evidence>
<keyword evidence="3" id="KW-1185">Reference proteome</keyword>
<evidence type="ECO:0000313" key="3">
    <source>
        <dbReference type="Proteomes" id="UP000030669"/>
    </source>
</evidence>
<reference evidence="2 3" key="1">
    <citation type="journal article" date="2012" name="Science">
        <title>The Paleozoic origin of enzymatic lignin decomposition reconstructed from 31 fungal genomes.</title>
        <authorList>
            <person name="Floudas D."/>
            <person name="Binder M."/>
            <person name="Riley R."/>
            <person name="Barry K."/>
            <person name="Blanchette R.A."/>
            <person name="Henrissat B."/>
            <person name="Martinez A.T."/>
            <person name="Otillar R."/>
            <person name="Spatafora J.W."/>
            <person name="Yadav J.S."/>
            <person name="Aerts A."/>
            <person name="Benoit I."/>
            <person name="Boyd A."/>
            <person name="Carlson A."/>
            <person name="Copeland A."/>
            <person name="Coutinho P.M."/>
            <person name="de Vries R.P."/>
            <person name="Ferreira P."/>
            <person name="Findley K."/>
            <person name="Foster B."/>
            <person name="Gaskell J."/>
            <person name="Glotzer D."/>
            <person name="Gorecki P."/>
            <person name="Heitman J."/>
            <person name="Hesse C."/>
            <person name="Hori C."/>
            <person name="Igarashi K."/>
            <person name="Jurgens J.A."/>
            <person name="Kallen N."/>
            <person name="Kersten P."/>
            <person name="Kohler A."/>
            <person name="Kuees U."/>
            <person name="Kumar T.K.A."/>
            <person name="Kuo A."/>
            <person name="LaButti K."/>
            <person name="Larrondo L.F."/>
            <person name="Lindquist E."/>
            <person name="Ling A."/>
            <person name="Lombard V."/>
            <person name="Lucas S."/>
            <person name="Lundell T."/>
            <person name="Martin R."/>
            <person name="McLaughlin D.J."/>
            <person name="Morgenstern I."/>
            <person name="Morin E."/>
            <person name="Murat C."/>
            <person name="Nagy L.G."/>
            <person name="Nolan M."/>
            <person name="Ohm R.A."/>
            <person name="Patyshakuliyeva A."/>
            <person name="Rokas A."/>
            <person name="Ruiz-Duenas F.J."/>
            <person name="Sabat G."/>
            <person name="Salamov A."/>
            <person name="Samejima M."/>
            <person name="Schmutz J."/>
            <person name="Slot J.C."/>
            <person name="St John F."/>
            <person name="Stenlid J."/>
            <person name="Sun H."/>
            <person name="Sun S."/>
            <person name="Syed K."/>
            <person name="Tsang A."/>
            <person name="Wiebenga A."/>
            <person name="Young D."/>
            <person name="Pisabarro A."/>
            <person name="Eastwood D.C."/>
            <person name="Martin F."/>
            <person name="Cullen D."/>
            <person name="Grigoriev I.V."/>
            <person name="Hibbett D.S."/>
        </authorList>
    </citation>
    <scope>NUCLEOTIDE SEQUENCE [LARGE SCALE GENOMIC DNA]</scope>
    <source>
        <strain evidence="2 3">ATCC 11539</strain>
    </source>
</reference>
<dbReference type="KEGG" id="gtr:GLOTRDRAFT_92856"/>
<dbReference type="GeneID" id="19309422"/>
<feature type="region of interest" description="Disordered" evidence="1">
    <location>
        <begin position="198"/>
        <end position="243"/>
    </location>
</feature>
<dbReference type="Proteomes" id="UP000030669">
    <property type="component" value="Unassembled WGS sequence"/>
</dbReference>
<dbReference type="HOGENOM" id="CLU_1142686_0_0_1"/>
<sequence>MLSAPNTLVDVAHVPRLKDFAPLLKRPDLWSSIVISDARVLSPGLRMSMPRAILGPPSPLPSSYSTNTPFDEHSTGIIVLLRDTIARPPSPFASAVRSARGTPITSLRGPRVPGQILRPSILATPALCLSRPPSHFLANVRRVDLTASGSCKFSSHSSSDTAAQYIVPECTLLQPWVMLGTPTALSIFPPNRAPSPPYGNPILPCSPNPKRSVDGDLRTLDLTASDPLGSKDSRLHWTKSPSS</sequence>
<dbReference type="EMBL" id="KB469300">
    <property type="protein sequence ID" value="EPQ56380.1"/>
    <property type="molecule type" value="Genomic_DNA"/>
</dbReference>
<protein>
    <submittedName>
        <fullName evidence="2">Uncharacterized protein</fullName>
    </submittedName>
</protein>
<evidence type="ECO:0000256" key="1">
    <source>
        <dbReference type="SAM" id="MobiDB-lite"/>
    </source>
</evidence>
<dbReference type="RefSeq" id="XP_007865121.1">
    <property type="nucleotide sequence ID" value="XM_007866930.1"/>
</dbReference>
<accession>S7RPB8</accession>